<name>A0A5D4H624_9SPHI</name>
<dbReference type="Gene3D" id="1.10.3210.10">
    <property type="entry name" value="Hypothetical protein af1432"/>
    <property type="match status" value="1"/>
</dbReference>
<evidence type="ECO:0000313" key="2">
    <source>
        <dbReference type="EMBL" id="TYR35722.1"/>
    </source>
</evidence>
<dbReference type="Pfam" id="PF01966">
    <property type="entry name" value="HD"/>
    <property type="match status" value="1"/>
</dbReference>
<evidence type="ECO:0000313" key="3">
    <source>
        <dbReference type="Proteomes" id="UP000322362"/>
    </source>
</evidence>
<keyword evidence="3" id="KW-1185">Reference proteome</keyword>
<dbReference type="SMART" id="SM00471">
    <property type="entry name" value="HDc"/>
    <property type="match status" value="1"/>
</dbReference>
<dbReference type="GO" id="GO:0006203">
    <property type="term" value="P:dGTP catabolic process"/>
    <property type="evidence" value="ECO:0007669"/>
    <property type="project" value="TreeGrafter"/>
</dbReference>
<dbReference type="CDD" id="cd00077">
    <property type="entry name" value="HDc"/>
    <property type="match status" value="1"/>
</dbReference>
<dbReference type="SUPFAM" id="SSF109604">
    <property type="entry name" value="HD-domain/PDEase-like"/>
    <property type="match status" value="1"/>
</dbReference>
<evidence type="ECO:0000259" key="1">
    <source>
        <dbReference type="SMART" id="SM00471"/>
    </source>
</evidence>
<dbReference type="AlphaFoldDB" id="A0A5D4H624"/>
<dbReference type="EMBL" id="VTAV01000007">
    <property type="protein sequence ID" value="TYR35722.1"/>
    <property type="molecule type" value="Genomic_DNA"/>
</dbReference>
<dbReference type="InterPro" id="IPR003607">
    <property type="entry name" value="HD/PDEase_dom"/>
</dbReference>
<protein>
    <submittedName>
        <fullName evidence="2">HD domain-containing protein</fullName>
    </submittedName>
</protein>
<dbReference type="PANTHER" id="PTHR11373">
    <property type="entry name" value="DEOXYNUCLEOSIDE TRIPHOSPHATE TRIPHOSPHOHYDROLASE"/>
    <property type="match status" value="1"/>
</dbReference>
<dbReference type="InterPro" id="IPR006674">
    <property type="entry name" value="HD_domain"/>
</dbReference>
<dbReference type="InterPro" id="IPR050135">
    <property type="entry name" value="dGTPase-like"/>
</dbReference>
<dbReference type="RefSeq" id="WP_148919516.1">
    <property type="nucleotide sequence ID" value="NZ_VTAV01000007.1"/>
</dbReference>
<dbReference type="Proteomes" id="UP000322362">
    <property type="component" value="Unassembled WGS sequence"/>
</dbReference>
<gene>
    <name evidence="2" type="ORF">FXV77_11565</name>
</gene>
<dbReference type="PANTHER" id="PTHR11373:SF41">
    <property type="entry name" value="METAL-DEPENDENT PHOSPHOHYDROLASE"/>
    <property type="match status" value="1"/>
</dbReference>
<comment type="caution">
    <text evidence="2">The sequence shown here is derived from an EMBL/GenBank/DDBJ whole genome shotgun (WGS) entry which is preliminary data.</text>
</comment>
<organism evidence="2 3">
    <name type="scientific">Sphingobacterium phlebotomi</name>
    <dbReference type="NCBI Taxonomy" id="2605433"/>
    <lineage>
        <taxon>Bacteria</taxon>
        <taxon>Pseudomonadati</taxon>
        <taxon>Bacteroidota</taxon>
        <taxon>Sphingobacteriia</taxon>
        <taxon>Sphingobacteriales</taxon>
        <taxon>Sphingobacteriaceae</taxon>
        <taxon>Sphingobacterium</taxon>
    </lineage>
</organism>
<accession>A0A5D4H624</accession>
<dbReference type="GO" id="GO:0008832">
    <property type="term" value="F:dGTPase activity"/>
    <property type="evidence" value="ECO:0007669"/>
    <property type="project" value="TreeGrafter"/>
</dbReference>
<sequence length="290" mass="34042">MKYIDKIYGEHEFSGVIEEIIQTNIFQRLKKIHQGGSIFLVNPQINHTRFEHSIGVMLIIKKLGGSIEEQIAGLLHDISHTAFSHLIDYVLDVEGEDYHERRYVDVLKDNELNAVFEKYQLNGTVFIDIEKFKLLEYPLPYLSADRIDYTLRDMFQIGQVSLKEISWFINGLDSLDNRIVLKSKAYGEWFQEKYNFLTTEYFEGEENIEINVIMKKIIKYCLGNGVIQEKDFFEDDFSLIDKINQKYNLMQWIDKIRGGELENNKLTTKKRIVDPEIIVNDQILPLSEVN</sequence>
<reference evidence="2 3" key="1">
    <citation type="submission" date="2019-08" db="EMBL/GenBank/DDBJ databases">
        <title>Phlebobacter frassis gen. nov. sp. nov., a new member of family Sphingobacteriaceae isolated from sand fly rearing media.</title>
        <authorList>
            <person name="Kakumanu M.L."/>
            <person name="Marayati B.F."/>
            <person name="Wada-Katsumata A."/>
            <person name="Wasserberg G."/>
            <person name="Schal C."/>
            <person name="Apperson C.S."/>
            <person name="Ponnusamy L."/>
        </authorList>
    </citation>
    <scope>NUCLEOTIDE SEQUENCE [LARGE SCALE GENOMIC DNA]</scope>
    <source>
        <strain evidence="2 3">SSI9</strain>
    </source>
</reference>
<feature type="domain" description="HD/PDEase" evidence="1">
    <location>
        <begin position="45"/>
        <end position="159"/>
    </location>
</feature>
<proteinExistence type="predicted"/>